<evidence type="ECO:0000313" key="5">
    <source>
        <dbReference type="EMBL" id="ORY69086.1"/>
    </source>
</evidence>
<dbReference type="Pfam" id="PF04082">
    <property type="entry name" value="Fungal_trans"/>
    <property type="match status" value="1"/>
</dbReference>
<feature type="compositionally biased region" description="Polar residues" evidence="2">
    <location>
        <begin position="13"/>
        <end position="28"/>
    </location>
</feature>
<keyword evidence="1" id="KW-0539">Nucleus</keyword>
<dbReference type="PANTHER" id="PTHR46910:SF9">
    <property type="entry name" value="MISCELLANEOUS ZN(II)2CYS6 TRANSCRIPTION FACTOR (EUROFUNG)"/>
    <property type="match status" value="1"/>
</dbReference>
<keyword evidence="6" id="KW-1185">Reference proteome</keyword>
<dbReference type="PANTHER" id="PTHR46910">
    <property type="entry name" value="TRANSCRIPTION FACTOR PDR1"/>
    <property type="match status" value="1"/>
</dbReference>
<protein>
    <submittedName>
        <fullName evidence="5">Putative Zn(II)2Cys6 transcription factor</fullName>
    </submittedName>
</protein>
<dbReference type="InterPro" id="IPR050987">
    <property type="entry name" value="AtrR-like"/>
</dbReference>
<dbReference type="SMART" id="SM00906">
    <property type="entry name" value="Fungal_trans"/>
    <property type="match status" value="1"/>
</dbReference>
<evidence type="ECO:0000256" key="3">
    <source>
        <dbReference type="SAM" id="Phobius"/>
    </source>
</evidence>
<dbReference type="GO" id="GO:0006351">
    <property type="term" value="P:DNA-templated transcription"/>
    <property type="evidence" value="ECO:0007669"/>
    <property type="project" value="InterPro"/>
</dbReference>
<dbReference type="GO" id="GO:0003700">
    <property type="term" value="F:DNA-binding transcription factor activity"/>
    <property type="evidence" value="ECO:0007669"/>
    <property type="project" value="InterPro"/>
</dbReference>
<dbReference type="RefSeq" id="XP_040719373.1">
    <property type="nucleotide sequence ID" value="XM_040858109.1"/>
</dbReference>
<dbReference type="CDD" id="cd12148">
    <property type="entry name" value="fungal_TF_MHR"/>
    <property type="match status" value="1"/>
</dbReference>
<dbReference type="OrthoDB" id="189997at2759"/>
<evidence type="ECO:0000256" key="2">
    <source>
        <dbReference type="SAM" id="MobiDB-lite"/>
    </source>
</evidence>
<dbReference type="InterPro" id="IPR007219">
    <property type="entry name" value="XnlR_reg_dom"/>
</dbReference>
<dbReference type="GO" id="GO:0008270">
    <property type="term" value="F:zinc ion binding"/>
    <property type="evidence" value="ECO:0007669"/>
    <property type="project" value="InterPro"/>
</dbReference>
<dbReference type="InParanoid" id="A0A1Y2ECV7"/>
<gene>
    <name evidence="5" type="ORF">BCR38DRAFT_406954</name>
</gene>
<feature type="transmembrane region" description="Helical" evidence="3">
    <location>
        <begin position="497"/>
        <end position="520"/>
    </location>
</feature>
<organism evidence="5 6">
    <name type="scientific">Pseudomassariella vexata</name>
    <dbReference type="NCBI Taxonomy" id="1141098"/>
    <lineage>
        <taxon>Eukaryota</taxon>
        <taxon>Fungi</taxon>
        <taxon>Dikarya</taxon>
        <taxon>Ascomycota</taxon>
        <taxon>Pezizomycotina</taxon>
        <taxon>Sordariomycetes</taxon>
        <taxon>Xylariomycetidae</taxon>
        <taxon>Amphisphaeriales</taxon>
        <taxon>Pseudomassariaceae</taxon>
        <taxon>Pseudomassariella</taxon>
    </lineage>
</organism>
<evidence type="ECO:0000256" key="1">
    <source>
        <dbReference type="ARBA" id="ARBA00023242"/>
    </source>
</evidence>
<name>A0A1Y2ECV7_9PEZI</name>
<keyword evidence="3" id="KW-1133">Transmembrane helix</keyword>
<feature type="region of interest" description="Disordered" evidence="2">
    <location>
        <begin position="1"/>
        <end position="54"/>
    </location>
</feature>
<dbReference type="AlphaFoldDB" id="A0A1Y2ECV7"/>
<evidence type="ECO:0000313" key="6">
    <source>
        <dbReference type="Proteomes" id="UP000193689"/>
    </source>
</evidence>
<dbReference type="Proteomes" id="UP000193689">
    <property type="component" value="Unassembled WGS sequence"/>
</dbReference>
<accession>A0A1Y2ECV7</accession>
<feature type="region of interest" description="Disordered" evidence="2">
    <location>
        <begin position="81"/>
        <end position="110"/>
    </location>
</feature>
<comment type="caution">
    <text evidence="5">The sequence shown here is derived from an EMBL/GenBank/DDBJ whole genome shotgun (WGS) entry which is preliminary data.</text>
</comment>
<feature type="domain" description="Xylanolytic transcriptional activator regulatory" evidence="4">
    <location>
        <begin position="257"/>
        <end position="331"/>
    </location>
</feature>
<dbReference type="GeneID" id="63774321"/>
<proteinExistence type="predicted"/>
<dbReference type="STRING" id="1141098.A0A1Y2ECV7"/>
<keyword evidence="3" id="KW-0812">Transmembrane</keyword>
<sequence>MSVTAGAKYDDAWSSQTETRSPTQSQNPTKRRRTDSYGGSTQETGLMRNGGEGLPRFIGSGSGIHFIRTVYDVLARSTGAKRTKNRADVSGDLVPGEDDQLVEPTPGDEAVPGTNARASFWQTAEIIQDTEPGAPPVNFGSLVEWTKSYFKNWHPAFPLLHGPEVLEILEHVSTQGIANVSESDATIVQSIVSISLADSRQSGGKQGAVPASLVFLSLENIAASLAFALGSPASLKSVQAAACVMLFLVSMLRFNMASRLGGIVTRMSFHLGLHRCPCRFSNFTPHEASMRKRVWWSIYCLERMVCQSLGLPLAIRDDDVDACFPAQELHGDTADSLPSEDGLEVDQLQLLTLLAKHARLRGMILELRNKTLSARHDSVGRSLFVQAELTRWVNNIHDVTDNHRDNEDAAFQQPAEEDSCPISTSHKMLLLILQHESTISLNRPLLASKSDTPASQAALQACINASRAIIDTIDSLQAREKPCGAGAYPHQIMLWPLLTWSTWMSCFVLTYAALGGVTAVSSAQR</sequence>
<reference evidence="5 6" key="1">
    <citation type="submission" date="2016-07" db="EMBL/GenBank/DDBJ databases">
        <title>Pervasive Adenine N6-methylation of Active Genes in Fungi.</title>
        <authorList>
            <consortium name="DOE Joint Genome Institute"/>
            <person name="Mondo S.J."/>
            <person name="Dannebaum R.O."/>
            <person name="Kuo R.C."/>
            <person name="Labutti K."/>
            <person name="Haridas S."/>
            <person name="Kuo A."/>
            <person name="Salamov A."/>
            <person name="Ahrendt S.R."/>
            <person name="Lipzen A."/>
            <person name="Sullivan W."/>
            <person name="Andreopoulos W.B."/>
            <person name="Clum A."/>
            <person name="Lindquist E."/>
            <person name="Daum C."/>
            <person name="Ramamoorthy G.K."/>
            <person name="Gryganskyi A."/>
            <person name="Culley D."/>
            <person name="Magnuson J.K."/>
            <person name="James T.Y."/>
            <person name="O'Malley M.A."/>
            <person name="Stajich J.E."/>
            <person name="Spatafora J.W."/>
            <person name="Visel A."/>
            <person name="Grigoriev I.V."/>
        </authorList>
    </citation>
    <scope>NUCLEOTIDE SEQUENCE [LARGE SCALE GENOMIC DNA]</scope>
    <source>
        <strain evidence="5 6">CBS 129021</strain>
    </source>
</reference>
<keyword evidence="3" id="KW-0472">Membrane</keyword>
<dbReference type="GO" id="GO:0003677">
    <property type="term" value="F:DNA binding"/>
    <property type="evidence" value="ECO:0007669"/>
    <property type="project" value="InterPro"/>
</dbReference>
<dbReference type="EMBL" id="MCFJ01000003">
    <property type="protein sequence ID" value="ORY69086.1"/>
    <property type="molecule type" value="Genomic_DNA"/>
</dbReference>
<evidence type="ECO:0000259" key="4">
    <source>
        <dbReference type="SMART" id="SM00906"/>
    </source>
</evidence>